<evidence type="ECO:0000313" key="3">
    <source>
        <dbReference type="EMBL" id="MCX2563725.1"/>
    </source>
</evidence>
<keyword evidence="4" id="KW-1185">Reference proteome</keyword>
<organism evidence="3 4">
    <name type="scientific">Acetobacter thailandicus</name>
    <dbReference type="NCBI Taxonomy" id="1502842"/>
    <lineage>
        <taxon>Bacteria</taxon>
        <taxon>Pseudomonadati</taxon>
        <taxon>Pseudomonadota</taxon>
        <taxon>Alphaproteobacteria</taxon>
        <taxon>Acetobacterales</taxon>
        <taxon>Acetobacteraceae</taxon>
        <taxon>Acetobacter</taxon>
    </lineage>
</organism>
<comment type="caution">
    <text evidence="3">The sequence shown here is derived from an EMBL/GenBank/DDBJ whole genome shotgun (WGS) entry which is preliminary data.</text>
</comment>
<gene>
    <name evidence="3" type="ORF">OQ497_07125</name>
</gene>
<dbReference type="RefSeq" id="WP_173559722.1">
    <property type="nucleotide sequence ID" value="NZ_JAPIUZ010000003.1"/>
</dbReference>
<evidence type="ECO:0000256" key="2">
    <source>
        <dbReference type="ARBA" id="ARBA00022679"/>
    </source>
</evidence>
<dbReference type="Proteomes" id="UP001301152">
    <property type="component" value="Unassembled WGS sequence"/>
</dbReference>
<keyword evidence="2 3" id="KW-0808">Transferase</keyword>
<dbReference type="InterPro" id="IPR029063">
    <property type="entry name" value="SAM-dependent_MTases_sf"/>
</dbReference>
<dbReference type="GO" id="GO:0032259">
    <property type="term" value="P:methylation"/>
    <property type="evidence" value="ECO:0007669"/>
    <property type="project" value="UniProtKB-KW"/>
</dbReference>
<dbReference type="SUPFAM" id="SSF53335">
    <property type="entry name" value="S-adenosyl-L-methionine-dependent methyltransferases"/>
    <property type="match status" value="1"/>
</dbReference>
<evidence type="ECO:0000313" key="4">
    <source>
        <dbReference type="Proteomes" id="UP001301152"/>
    </source>
</evidence>
<keyword evidence="1 3" id="KW-0489">Methyltransferase</keyword>
<dbReference type="Pfam" id="PF02636">
    <property type="entry name" value="Methyltransf_28"/>
    <property type="match status" value="1"/>
</dbReference>
<evidence type="ECO:0000256" key="1">
    <source>
        <dbReference type="ARBA" id="ARBA00022603"/>
    </source>
</evidence>
<dbReference type="EMBL" id="JAPIUZ010000003">
    <property type="protein sequence ID" value="MCX2563725.1"/>
    <property type="molecule type" value="Genomic_DNA"/>
</dbReference>
<dbReference type="PANTHER" id="PTHR12049:SF7">
    <property type="entry name" value="PROTEIN ARGININE METHYLTRANSFERASE NDUFAF7, MITOCHONDRIAL"/>
    <property type="match status" value="1"/>
</dbReference>
<dbReference type="InterPro" id="IPR003788">
    <property type="entry name" value="NDUFAF7"/>
</dbReference>
<proteinExistence type="predicted"/>
<dbReference type="Gene3D" id="3.40.50.12710">
    <property type="match status" value="1"/>
</dbReference>
<dbReference type="EC" id="2.1.1.-" evidence="3"/>
<name>A0ABT3QEL7_9PROT</name>
<dbReference type="PANTHER" id="PTHR12049">
    <property type="entry name" value="PROTEIN ARGININE METHYLTRANSFERASE NDUFAF7, MITOCHONDRIAL"/>
    <property type="match status" value="1"/>
</dbReference>
<dbReference type="InterPro" id="IPR038375">
    <property type="entry name" value="NDUFAF7_sf"/>
</dbReference>
<sequence length="355" mass="38419">MPKTPLRTDPLKNLSALPPGAERLDVFMARANAHYYATHPLLSDFVTSPEISQIFGELLGAWAVAVWYNMGRPSPIILAEAGPGRGTLMADALRLITRVAPDMARAADVHLIETSPLMRAAQADALRPYTSPTWHDSLTELPEQPFILLANEFLDALPVRQFVHTPAQGWHEHYVTGENLISVSCPPPQLPDKRTFEDSTVVELCEPALDIARLLGLRMTRHAGAALFIDYGHFSQLTGDSLQALRHARPAHPLKAAGEADLTTHVDFLAFATAAQQSGAQTWGAITQGTFLRTLGLMERTEQLAAHASPADAQNLHHATARLAAPEKMGHLFKVLALTSVGMSPPPGFTKGPAA</sequence>
<accession>A0ABT3QEL7</accession>
<reference evidence="3 4" key="1">
    <citation type="submission" date="2022-11" db="EMBL/GenBank/DDBJ databases">
        <title>Genome sequencing of Acetobacter type strain.</title>
        <authorList>
            <person name="Heo J."/>
            <person name="Lee D."/>
            <person name="Han B.-H."/>
            <person name="Hong S.-B."/>
            <person name="Kwon S.-W."/>
        </authorList>
    </citation>
    <scope>NUCLEOTIDE SEQUENCE [LARGE SCALE GENOMIC DNA]</scope>
    <source>
        <strain evidence="3 4">KACC 21253</strain>
    </source>
</reference>
<protein>
    <submittedName>
        <fullName evidence="3">SAM-dependent methyltransferase</fullName>
        <ecNumber evidence="3">2.1.1.-</ecNumber>
    </submittedName>
</protein>
<dbReference type="GO" id="GO:0008168">
    <property type="term" value="F:methyltransferase activity"/>
    <property type="evidence" value="ECO:0007669"/>
    <property type="project" value="UniProtKB-KW"/>
</dbReference>